<gene>
    <name evidence="4" type="ORF">FPZ08_05410</name>
</gene>
<evidence type="ECO:0000259" key="3">
    <source>
        <dbReference type="Pfam" id="PF19305"/>
    </source>
</evidence>
<dbReference type="GO" id="GO:0016829">
    <property type="term" value="F:lyase activity"/>
    <property type="evidence" value="ECO:0007669"/>
    <property type="project" value="InterPro"/>
</dbReference>
<accession>A0A5B8LQD6</accession>
<comment type="similarity">
    <text evidence="1">Belongs to the PrpD family.</text>
</comment>
<evidence type="ECO:0000313" key="5">
    <source>
        <dbReference type="Proteomes" id="UP000315364"/>
    </source>
</evidence>
<dbReference type="InterPro" id="IPR036148">
    <property type="entry name" value="MmgE/PrpD_sf"/>
</dbReference>
<dbReference type="EMBL" id="CP042304">
    <property type="protein sequence ID" value="QDZ10231.1"/>
    <property type="molecule type" value="Genomic_DNA"/>
</dbReference>
<dbReference type="Pfam" id="PF03972">
    <property type="entry name" value="MmgE_PrpD_N"/>
    <property type="match status" value="1"/>
</dbReference>
<dbReference type="PANTHER" id="PTHR16943:SF8">
    <property type="entry name" value="2-METHYLCITRATE DEHYDRATASE"/>
    <property type="match status" value="1"/>
</dbReference>
<evidence type="ECO:0000313" key="4">
    <source>
        <dbReference type="EMBL" id="QDZ10231.1"/>
    </source>
</evidence>
<feature type="domain" description="MmgE/PrpD N-terminal" evidence="2">
    <location>
        <begin position="5"/>
        <end position="239"/>
    </location>
</feature>
<reference evidence="4 5" key="1">
    <citation type="submission" date="2019-07" db="EMBL/GenBank/DDBJ databases">
        <title>Full genome sequence of Devosia sp. Gsoil 520.</title>
        <authorList>
            <person name="Im W.-T."/>
        </authorList>
    </citation>
    <scope>NUCLEOTIDE SEQUENCE [LARGE SCALE GENOMIC DNA]</scope>
    <source>
        <strain evidence="4 5">Gsoil 520</strain>
    </source>
</reference>
<dbReference type="KEGG" id="dea:FPZ08_05410"/>
<dbReference type="Pfam" id="PF19305">
    <property type="entry name" value="MmgE_PrpD_C"/>
    <property type="match status" value="1"/>
</dbReference>
<dbReference type="SUPFAM" id="SSF103378">
    <property type="entry name" value="2-methylcitrate dehydratase PrpD"/>
    <property type="match status" value="1"/>
</dbReference>
<proteinExistence type="inferred from homology"/>
<keyword evidence="5" id="KW-1185">Reference proteome</keyword>
<dbReference type="InterPro" id="IPR045336">
    <property type="entry name" value="MmgE_PrpD_N"/>
</dbReference>
<dbReference type="Gene3D" id="1.10.4100.10">
    <property type="entry name" value="2-methylcitrate dehydratase PrpD"/>
    <property type="match status" value="1"/>
</dbReference>
<dbReference type="InterPro" id="IPR042188">
    <property type="entry name" value="MmgE/PrpD_sf_2"/>
</dbReference>
<sequence length="454" mass="48086">MQTVDLARFVVETPDDAVPLEALQRARDAVIDTIGCAISGAAEQPALIARRYVQSIKAAANTVVWGSALRTAPAEAAFVNAISGHALDFDDSLPSLRGHPSVPLCAAGLAAAPQALSGRAFLSAFVLGLEVAGKLGRALGHGHYMRGWHITATVGTFSATCMTGRLMSLDEGQLRNALGIAAAETAGLVRNFGTMAKSFQAGHAARSGYIASWLAREGFTGDDNILDRPGGLIAAYGDEHSTLNVPPFADPWEIFEPGIYVKRWPCCYGNHRGLAGVFELVQKHGIEASDIVEINVGFLPDADKALIHRNPQTGLEAKFSIEYCAAAAVIDGRVTLDSFAEAAVHRPQVRALMEKVRRVPMPGQGSFSGVVGYTDVEIVTHGGRFSTRIEHTPGSPEAPMTASDRRDKFLGCTQSVLGTDRAERLLSALEGLIGAADLREIIELIVPAQEGAVA</sequence>
<dbReference type="Gene3D" id="3.30.1330.120">
    <property type="entry name" value="2-methylcitrate dehydratase PrpD"/>
    <property type="match status" value="1"/>
</dbReference>
<dbReference type="InterPro" id="IPR005656">
    <property type="entry name" value="MmgE_PrpD"/>
</dbReference>
<dbReference type="Proteomes" id="UP000315364">
    <property type="component" value="Chromosome"/>
</dbReference>
<feature type="domain" description="MmgE/PrpD C-terminal" evidence="3">
    <location>
        <begin position="264"/>
        <end position="426"/>
    </location>
</feature>
<dbReference type="PANTHER" id="PTHR16943">
    <property type="entry name" value="2-METHYLCITRATE DEHYDRATASE-RELATED"/>
    <property type="match status" value="1"/>
</dbReference>
<evidence type="ECO:0000256" key="1">
    <source>
        <dbReference type="ARBA" id="ARBA00006174"/>
    </source>
</evidence>
<dbReference type="AlphaFoldDB" id="A0A5B8LQD6"/>
<organism evidence="4 5">
    <name type="scientific">Devosia ginsengisoli</name>
    <dbReference type="NCBI Taxonomy" id="400770"/>
    <lineage>
        <taxon>Bacteria</taxon>
        <taxon>Pseudomonadati</taxon>
        <taxon>Pseudomonadota</taxon>
        <taxon>Alphaproteobacteria</taxon>
        <taxon>Hyphomicrobiales</taxon>
        <taxon>Devosiaceae</taxon>
        <taxon>Devosia</taxon>
    </lineage>
</organism>
<dbReference type="InterPro" id="IPR045337">
    <property type="entry name" value="MmgE_PrpD_C"/>
</dbReference>
<dbReference type="RefSeq" id="WP_146289035.1">
    <property type="nucleotide sequence ID" value="NZ_CP042304.1"/>
</dbReference>
<evidence type="ECO:0000259" key="2">
    <source>
        <dbReference type="Pfam" id="PF03972"/>
    </source>
</evidence>
<dbReference type="InterPro" id="IPR042183">
    <property type="entry name" value="MmgE/PrpD_sf_1"/>
</dbReference>
<name>A0A5B8LQD6_9HYPH</name>
<protein>
    <submittedName>
        <fullName evidence="4">MmgE/PrpD family protein</fullName>
    </submittedName>
</protein>
<dbReference type="OrthoDB" id="5415580at2"/>